<protein>
    <submittedName>
        <fullName evidence="2">Uncharacterized protein</fullName>
    </submittedName>
</protein>
<feature type="transmembrane region" description="Helical" evidence="1">
    <location>
        <begin position="14"/>
        <end position="32"/>
    </location>
</feature>
<keyword evidence="3" id="KW-1185">Reference proteome</keyword>
<dbReference type="Proteomes" id="UP001141259">
    <property type="component" value="Unassembled WGS sequence"/>
</dbReference>
<accession>A0A9X2VFJ1</accession>
<evidence type="ECO:0000313" key="2">
    <source>
        <dbReference type="EMBL" id="MCS7475735.1"/>
    </source>
</evidence>
<keyword evidence="1" id="KW-1133">Transmembrane helix</keyword>
<gene>
    <name evidence="2" type="ORF">NZH93_02640</name>
</gene>
<feature type="transmembrane region" description="Helical" evidence="1">
    <location>
        <begin position="116"/>
        <end position="137"/>
    </location>
</feature>
<dbReference type="RefSeq" id="WP_259621243.1">
    <property type="nucleotide sequence ID" value="NZ_JANYMP010000001.1"/>
</dbReference>
<feature type="transmembrane region" description="Helical" evidence="1">
    <location>
        <begin position="44"/>
        <end position="68"/>
    </location>
</feature>
<proteinExistence type="predicted"/>
<evidence type="ECO:0000313" key="3">
    <source>
        <dbReference type="Proteomes" id="UP001141259"/>
    </source>
</evidence>
<name>A0A9X2VFJ1_9PSEU</name>
<dbReference type="EMBL" id="JANYMP010000001">
    <property type="protein sequence ID" value="MCS7475735.1"/>
    <property type="molecule type" value="Genomic_DNA"/>
</dbReference>
<comment type="caution">
    <text evidence="2">The sequence shown here is derived from an EMBL/GenBank/DDBJ whole genome shotgun (WGS) entry which is preliminary data.</text>
</comment>
<keyword evidence="1" id="KW-0472">Membrane</keyword>
<evidence type="ECO:0000256" key="1">
    <source>
        <dbReference type="SAM" id="Phobius"/>
    </source>
</evidence>
<feature type="transmembrane region" description="Helical" evidence="1">
    <location>
        <begin position="75"/>
        <end position="96"/>
    </location>
</feature>
<dbReference type="AlphaFoldDB" id="A0A9X2VFJ1"/>
<sequence>MSTATVEAQERTRAFARVIGPYVATFTTFYAFRLPDLLGLLDDLLAQPVLVWLLGALMLGAGLVIIGAHRNWRGPLAVTVSLFGWFVAVRGFLLVVTPDTIRSAAVSTVLSPTGLTLARVFFGVLAVIGLLLTYAGWFTGGRSAGEAAAKGSSLPST</sequence>
<reference evidence="2" key="1">
    <citation type="submission" date="2022-08" db="EMBL/GenBank/DDBJ databases">
        <authorList>
            <person name="Tistechok S."/>
            <person name="Samborskyy M."/>
            <person name="Roman I."/>
        </authorList>
    </citation>
    <scope>NUCLEOTIDE SEQUENCE</scope>
    <source>
        <strain evidence="2">DSM 103496</strain>
    </source>
</reference>
<keyword evidence="1" id="KW-0812">Transmembrane</keyword>
<organism evidence="2 3">
    <name type="scientific">Umezawaea endophytica</name>
    <dbReference type="NCBI Taxonomy" id="1654476"/>
    <lineage>
        <taxon>Bacteria</taxon>
        <taxon>Bacillati</taxon>
        <taxon>Actinomycetota</taxon>
        <taxon>Actinomycetes</taxon>
        <taxon>Pseudonocardiales</taxon>
        <taxon>Pseudonocardiaceae</taxon>
        <taxon>Umezawaea</taxon>
    </lineage>
</organism>